<evidence type="ECO:0000259" key="1">
    <source>
        <dbReference type="Pfam" id="PF06889"/>
    </source>
</evidence>
<accession>A0A1H7PNM7</accession>
<protein>
    <recommendedName>
        <fullName evidence="1">DUF1266 domain-containing protein</fullName>
    </recommendedName>
</protein>
<sequence length="179" mass="20402">MQHLLAGHNIGGDGEAVMAVRMMARQQWGVATVTASQWLDCISQWCRANGVDADKETQCRTVAQRVSRYESRFRADNLIPPDGFVTSLLAYDYGRATNMARWGYVAEYCDQPTAERWIAAVSTAARERFVSWHDFSASYILGRVIRFDGDGYMSYYKRVLDGHRVLTSQSDSPWLHMQF</sequence>
<gene>
    <name evidence="2" type="ORF">SAMN05444583_108114</name>
</gene>
<evidence type="ECO:0000313" key="2">
    <source>
        <dbReference type="EMBL" id="SEL37383.1"/>
    </source>
</evidence>
<proteinExistence type="predicted"/>
<organism evidence="2 3">
    <name type="scientific">Rhodococcus maanshanensis</name>
    <dbReference type="NCBI Taxonomy" id="183556"/>
    <lineage>
        <taxon>Bacteria</taxon>
        <taxon>Bacillati</taxon>
        <taxon>Actinomycetota</taxon>
        <taxon>Actinomycetes</taxon>
        <taxon>Mycobacteriales</taxon>
        <taxon>Nocardiaceae</taxon>
        <taxon>Rhodococcus</taxon>
    </lineage>
</organism>
<evidence type="ECO:0000313" key="3">
    <source>
        <dbReference type="Proteomes" id="UP000198677"/>
    </source>
</evidence>
<keyword evidence="3" id="KW-1185">Reference proteome</keyword>
<name>A0A1H7PNM7_9NOCA</name>
<dbReference type="InterPro" id="IPR009677">
    <property type="entry name" value="DUF1266"/>
</dbReference>
<reference evidence="3" key="1">
    <citation type="submission" date="2016-10" db="EMBL/GenBank/DDBJ databases">
        <authorList>
            <person name="Varghese N."/>
            <person name="Submissions S."/>
        </authorList>
    </citation>
    <scope>NUCLEOTIDE SEQUENCE [LARGE SCALE GENOMIC DNA]</scope>
    <source>
        <strain evidence="3">DSM 44675</strain>
    </source>
</reference>
<dbReference type="Proteomes" id="UP000198677">
    <property type="component" value="Unassembled WGS sequence"/>
</dbReference>
<dbReference type="Pfam" id="PF06889">
    <property type="entry name" value="DUF1266"/>
    <property type="match status" value="1"/>
</dbReference>
<dbReference type="EMBL" id="FOAW01000008">
    <property type="protein sequence ID" value="SEL37383.1"/>
    <property type="molecule type" value="Genomic_DNA"/>
</dbReference>
<feature type="domain" description="DUF1266" evidence="1">
    <location>
        <begin position="52"/>
        <end position="178"/>
    </location>
</feature>
<dbReference type="AlphaFoldDB" id="A0A1H7PNM7"/>